<reference evidence="3 4" key="1">
    <citation type="journal article" date="2013" name="BMC Genomics">
        <title>Reconstruction of the lipid metabolism for the microalga Monoraphidium neglectum from its genome sequence reveals characteristics suitable for biofuel production.</title>
        <authorList>
            <person name="Bogen C."/>
            <person name="Al-Dilaimi A."/>
            <person name="Albersmeier A."/>
            <person name="Wichmann J."/>
            <person name="Grundmann M."/>
            <person name="Rupp O."/>
            <person name="Lauersen K.J."/>
            <person name="Blifernez-Klassen O."/>
            <person name="Kalinowski J."/>
            <person name="Goesmann A."/>
            <person name="Mussgnug J.H."/>
            <person name="Kruse O."/>
        </authorList>
    </citation>
    <scope>NUCLEOTIDE SEQUENCE [LARGE SCALE GENOMIC DNA]</scope>
    <source>
        <strain evidence="3 4">SAG 48.87</strain>
    </source>
</reference>
<protein>
    <recommendedName>
        <fullName evidence="2">Deoxynucleoside kinase domain-containing protein</fullName>
    </recommendedName>
</protein>
<dbReference type="InterPro" id="IPR031314">
    <property type="entry name" value="DNK_dom"/>
</dbReference>
<evidence type="ECO:0000256" key="1">
    <source>
        <dbReference type="SAM" id="MobiDB-lite"/>
    </source>
</evidence>
<proteinExistence type="predicted"/>
<dbReference type="OrthoDB" id="567086at2759"/>
<feature type="compositionally biased region" description="Gly residues" evidence="1">
    <location>
        <begin position="49"/>
        <end position="62"/>
    </location>
</feature>
<dbReference type="Pfam" id="PF01712">
    <property type="entry name" value="dNK"/>
    <property type="match status" value="1"/>
</dbReference>
<evidence type="ECO:0000313" key="4">
    <source>
        <dbReference type="Proteomes" id="UP000054498"/>
    </source>
</evidence>
<sequence length="206" mass="21574">MKTRSLQDVVGIRNKTHVASIVSDLMQRHSDLQPPQSFDSQSDSEAGSGAEGGGNGGGGGAGRRQEPRPLTFCVEGNISAGKSTFLQYITGNGLDASSVEVVPEPVEQWQSVPGPGGHVNLLDAFYKEPQRYAYTFQNYVFLTRMMQVVRGSRPAWGVADRVFVAPQRQGAGLGGGGPLWPAASAGGCWGDPTGGIVDVVDLGGLA</sequence>
<dbReference type="GO" id="GO:0019136">
    <property type="term" value="F:deoxynucleoside kinase activity"/>
    <property type="evidence" value="ECO:0007669"/>
    <property type="project" value="TreeGrafter"/>
</dbReference>
<accession>A0A0D2MHX4</accession>
<dbReference type="STRING" id="145388.A0A0D2MHX4"/>
<dbReference type="InterPro" id="IPR027417">
    <property type="entry name" value="P-loop_NTPase"/>
</dbReference>
<dbReference type="EMBL" id="KK103988">
    <property type="protein sequence ID" value="KIY94610.1"/>
    <property type="molecule type" value="Genomic_DNA"/>
</dbReference>
<organism evidence="3 4">
    <name type="scientific">Monoraphidium neglectum</name>
    <dbReference type="NCBI Taxonomy" id="145388"/>
    <lineage>
        <taxon>Eukaryota</taxon>
        <taxon>Viridiplantae</taxon>
        <taxon>Chlorophyta</taxon>
        <taxon>core chlorophytes</taxon>
        <taxon>Chlorophyceae</taxon>
        <taxon>CS clade</taxon>
        <taxon>Sphaeropleales</taxon>
        <taxon>Selenastraceae</taxon>
        <taxon>Monoraphidium</taxon>
    </lineage>
</organism>
<dbReference type="PANTHER" id="PTHR10513">
    <property type="entry name" value="DEOXYNUCLEOSIDE KINASE"/>
    <property type="match status" value="1"/>
</dbReference>
<dbReference type="PANTHER" id="PTHR10513:SF35">
    <property type="entry name" value="DEOXYADENOSINE KINASE"/>
    <property type="match status" value="1"/>
</dbReference>
<dbReference type="InterPro" id="IPR050566">
    <property type="entry name" value="Deoxyribonucleoside_kinase"/>
</dbReference>
<evidence type="ECO:0000313" key="3">
    <source>
        <dbReference type="EMBL" id="KIY94610.1"/>
    </source>
</evidence>
<dbReference type="SUPFAM" id="SSF52540">
    <property type="entry name" value="P-loop containing nucleoside triphosphate hydrolases"/>
    <property type="match status" value="1"/>
</dbReference>
<gene>
    <name evidence="3" type="ORF">MNEG_13353</name>
</gene>
<dbReference type="GO" id="GO:0005737">
    <property type="term" value="C:cytoplasm"/>
    <property type="evidence" value="ECO:0007669"/>
    <property type="project" value="TreeGrafter"/>
</dbReference>
<dbReference type="Gene3D" id="3.40.50.300">
    <property type="entry name" value="P-loop containing nucleotide triphosphate hydrolases"/>
    <property type="match status" value="1"/>
</dbReference>
<feature type="compositionally biased region" description="Low complexity" evidence="1">
    <location>
        <begin position="32"/>
        <end position="48"/>
    </location>
</feature>
<feature type="region of interest" description="Disordered" evidence="1">
    <location>
        <begin position="30"/>
        <end position="67"/>
    </location>
</feature>
<keyword evidence="4" id="KW-1185">Reference proteome</keyword>
<feature type="domain" description="Deoxynucleoside kinase" evidence="2">
    <location>
        <begin position="72"/>
        <end position="150"/>
    </location>
</feature>
<evidence type="ECO:0000259" key="2">
    <source>
        <dbReference type="Pfam" id="PF01712"/>
    </source>
</evidence>
<dbReference type="Proteomes" id="UP000054498">
    <property type="component" value="Unassembled WGS sequence"/>
</dbReference>
<name>A0A0D2MHX4_9CHLO</name>
<dbReference type="RefSeq" id="XP_013893630.1">
    <property type="nucleotide sequence ID" value="XM_014038176.1"/>
</dbReference>
<dbReference type="GeneID" id="25730807"/>
<dbReference type="KEGG" id="mng:MNEG_13353"/>
<dbReference type="AlphaFoldDB" id="A0A0D2MHX4"/>